<evidence type="ECO:0000256" key="6">
    <source>
        <dbReference type="RuleBase" id="RU367155"/>
    </source>
</evidence>
<evidence type="ECO:0000256" key="3">
    <source>
        <dbReference type="ARBA" id="ARBA00023125"/>
    </source>
</evidence>
<dbReference type="Gene3D" id="6.10.250.2430">
    <property type="match status" value="1"/>
</dbReference>
<accession>A0AAD5UCD4</accession>
<protein>
    <recommendedName>
        <fullName evidence="6">Transcriptional activator HAP2</fullName>
    </recommendedName>
</protein>
<keyword evidence="3 6" id="KW-0238">DNA-binding</keyword>
<dbReference type="GO" id="GO:0003677">
    <property type="term" value="F:DNA binding"/>
    <property type="evidence" value="ECO:0007669"/>
    <property type="project" value="UniProtKB-KW"/>
</dbReference>
<evidence type="ECO:0000313" key="9">
    <source>
        <dbReference type="Proteomes" id="UP001210925"/>
    </source>
</evidence>
<organism evidence="8 9">
    <name type="scientific">Boothiomyces macroporosus</name>
    <dbReference type="NCBI Taxonomy" id="261099"/>
    <lineage>
        <taxon>Eukaryota</taxon>
        <taxon>Fungi</taxon>
        <taxon>Fungi incertae sedis</taxon>
        <taxon>Chytridiomycota</taxon>
        <taxon>Chytridiomycota incertae sedis</taxon>
        <taxon>Chytridiomycetes</taxon>
        <taxon>Rhizophydiales</taxon>
        <taxon>Terramycetaceae</taxon>
        <taxon>Boothiomyces</taxon>
    </lineage>
</organism>
<evidence type="ECO:0000313" key="8">
    <source>
        <dbReference type="EMBL" id="KAJ3254000.1"/>
    </source>
</evidence>
<feature type="compositionally biased region" description="Basic residues" evidence="7">
    <location>
        <begin position="48"/>
        <end position="58"/>
    </location>
</feature>
<evidence type="ECO:0000256" key="7">
    <source>
        <dbReference type="SAM" id="MobiDB-lite"/>
    </source>
</evidence>
<evidence type="ECO:0000256" key="4">
    <source>
        <dbReference type="ARBA" id="ARBA00023163"/>
    </source>
</evidence>
<keyword evidence="5 6" id="KW-0539">Nucleus</keyword>
<evidence type="ECO:0000256" key="2">
    <source>
        <dbReference type="ARBA" id="ARBA00023015"/>
    </source>
</evidence>
<evidence type="ECO:0000256" key="5">
    <source>
        <dbReference type="ARBA" id="ARBA00023242"/>
    </source>
</evidence>
<proteinExistence type="inferred from homology"/>
<comment type="caution">
    <text evidence="8">The sequence shown here is derived from an EMBL/GenBank/DDBJ whole genome shotgun (WGS) entry which is preliminary data.</text>
</comment>
<dbReference type="Proteomes" id="UP001210925">
    <property type="component" value="Unassembled WGS sequence"/>
</dbReference>
<comment type="function">
    <text evidence="6">Component of the sequence-specific heterotrimeric transcription factor (NF-Y) which specifically recognizes a 5'-CCAAT-3' box motif found in the promoters of its target genes.</text>
</comment>
<dbReference type="InterPro" id="IPR001289">
    <property type="entry name" value="NFYA"/>
</dbReference>
<sequence length="120" mass="13714">MLLPTATDEPLYVNARQYHRILRRREARARWEHAHQTKLNQKGYIHESRHKHAMRRPRGPGGRFLSSAEMAALKATGRLNEDGTIAQPPENTTGVLSEHEIVLQKLNEEMKAAKAKEANK</sequence>
<feature type="region of interest" description="Disordered" evidence="7">
    <location>
        <begin position="34"/>
        <end position="64"/>
    </location>
</feature>
<dbReference type="PROSITE" id="PS51152">
    <property type="entry name" value="NFYA_HAP2_2"/>
    <property type="match status" value="1"/>
</dbReference>
<keyword evidence="2 6" id="KW-0805">Transcription regulation</keyword>
<dbReference type="PANTHER" id="PTHR12632">
    <property type="entry name" value="TRANSCRIPTION FACTOR NF-Y ALPHA-RELATED"/>
    <property type="match status" value="1"/>
</dbReference>
<evidence type="ECO:0000256" key="1">
    <source>
        <dbReference type="ARBA" id="ARBA00004123"/>
    </source>
</evidence>
<gene>
    <name evidence="8" type="primary">HAP2</name>
    <name evidence="8" type="ORF">HK103_007604</name>
</gene>
<dbReference type="AlphaFoldDB" id="A0AAD5UCD4"/>
<dbReference type="Pfam" id="PF02045">
    <property type="entry name" value="CBFB_NFYA"/>
    <property type="match status" value="1"/>
</dbReference>
<comment type="subunit">
    <text evidence="6">Heterotrimer.</text>
</comment>
<dbReference type="GO" id="GO:0003700">
    <property type="term" value="F:DNA-binding transcription factor activity"/>
    <property type="evidence" value="ECO:0007669"/>
    <property type="project" value="UniProtKB-UniRule"/>
</dbReference>
<dbReference type="PRINTS" id="PR00616">
    <property type="entry name" value="CCAATSUBUNTB"/>
</dbReference>
<keyword evidence="9" id="KW-1185">Reference proteome</keyword>
<comment type="similarity">
    <text evidence="6">Belongs to the NFYA/HAP2 subunit family.</text>
</comment>
<dbReference type="EMBL" id="JADGKB010000095">
    <property type="protein sequence ID" value="KAJ3254000.1"/>
    <property type="molecule type" value="Genomic_DNA"/>
</dbReference>
<dbReference type="SMART" id="SM00521">
    <property type="entry name" value="CBF"/>
    <property type="match status" value="1"/>
</dbReference>
<reference evidence="8" key="1">
    <citation type="submission" date="2020-05" db="EMBL/GenBank/DDBJ databases">
        <title>Phylogenomic resolution of chytrid fungi.</title>
        <authorList>
            <person name="Stajich J.E."/>
            <person name="Amses K."/>
            <person name="Simmons R."/>
            <person name="Seto K."/>
            <person name="Myers J."/>
            <person name="Bonds A."/>
            <person name="Quandt C.A."/>
            <person name="Barry K."/>
            <person name="Liu P."/>
            <person name="Grigoriev I."/>
            <person name="Longcore J.E."/>
            <person name="James T.Y."/>
        </authorList>
    </citation>
    <scope>NUCLEOTIDE SEQUENCE</scope>
    <source>
        <strain evidence="8">PLAUS21</strain>
    </source>
</reference>
<name>A0AAD5UCD4_9FUNG</name>
<comment type="subcellular location">
    <subcellularLocation>
        <location evidence="1 6">Nucleus</location>
    </subcellularLocation>
</comment>
<keyword evidence="4 6" id="KW-0804">Transcription</keyword>
<dbReference type="GO" id="GO:0005634">
    <property type="term" value="C:nucleus"/>
    <property type="evidence" value="ECO:0007669"/>
    <property type="project" value="UniProtKB-SubCell"/>
</dbReference>